<sequence>MRPRGRGDDVDDDEDYESSPQRSSQGPVAEQEPAPSPAPAPQPTRAPLSSLVVRPSPPPSPQDNGASSLSPPARSSPSPSPARDSQSRRRGSSLPRRRRDLSPPDPRIRERRRSPPPPARRRPGSPPPQRRRFSPPGFQPRHPRFYDEPQGYDMHAEPSPPRQRRLESRSFDDTIGPRYTHGYEGSGRGYEGSGRGGARFRDGSPPYGRGGRSNGRGYNGPGKEFILIDGEYVHRNDPNLSPREGDWICQNPSCGNLNFARRSHCNNCNKHRYEPSRSPHRGYFDSLPRVPVRALGPPSDRAPPREMARYRSPPRDWVVGEPRGYPARSPPDRVGRFPDPLQRERMGFRGDRELRDPVKFEWSAAEYKQRERPHGGLYPDRGRRHSGSPGGNWGSDMRDRSRSPAGNRPMKSAFTGRDRPDLEYGGLYVGRGRANNLDAGRGRGLGRGRGRGYRPEGDPYPGEGRGDRRAAPYGRNEGRY</sequence>
<name>A0ACD5WSW8_AVESA</name>
<evidence type="ECO:0000313" key="2">
    <source>
        <dbReference type="Proteomes" id="UP001732700"/>
    </source>
</evidence>
<keyword evidence="2" id="KW-1185">Reference proteome</keyword>
<reference evidence="1" key="2">
    <citation type="submission" date="2025-09" db="UniProtKB">
        <authorList>
            <consortium name="EnsemblPlants"/>
        </authorList>
    </citation>
    <scope>IDENTIFICATION</scope>
</reference>
<protein>
    <submittedName>
        <fullName evidence="1">Uncharacterized protein</fullName>
    </submittedName>
</protein>
<reference evidence="1" key="1">
    <citation type="submission" date="2021-05" db="EMBL/GenBank/DDBJ databases">
        <authorList>
            <person name="Scholz U."/>
            <person name="Mascher M."/>
            <person name="Fiebig A."/>
        </authorList>
    </citation>
    <scope>NUCLEOTIDE SEQUENCE [LARGE SCALE GENOMIC DNA]</scope>
</reference>
<evidence type="ECO:0000313" key="1">
    <source>
        <dbReference type="EnsemblPlants" id="AVESA.00010b.r2.4CG1288140.1.CDS"/>
    </source>
</evidence>
<accession>A0ACD5WSW8</accession>
<dbReference type="Proteomes" id="UP001732700">
    <property type="component" value="Chromosome 4C"/>
</dbReference>
<dbReference type="EnsemblPlants" id="AVESA.00010b.r2.4CG1288140.1">
    <property type="protein sequence ID" value="AVESA.00010b.r2.4CG1288140.1.CDS"/>
    <property type="gene ID" value="AVESA.00010b.r2.4CG1288140"/>
</dbReference>
<organism evidence="1 2">
    <name type="scientific">Avena sativa</name>
    <name type="common">Oat</name>
    <dbReference type="NCBI Taxonomy" id="4498"/>
    <lineage>
        <taxon>Eukaryota</taxon>
        <taxon>Viridiplantae</taxon>
        <taxon>Streptophyta</taxon>
        <taxon>Embryophyta</taxon>
        <taxon>Tracheophyta</taxon>
        <taxon>Spermatophyta</taxon>
        <taxon>Magnoliopsida</taxon>
        <taxon>Liliopsida</taxon>
        <taxon>Poales</taxon>
        <taxon>Poaceae</taxon>
        <taxon>BOP clade</taxon>
        <taxon>Pooideae</taxon>
        <taxon>Poodae</taxon>
        <taxon>Poeae</taxon>
        <taxon>Poeae Chloroplast Group 1 (Aveneae type)</taxon>
        <taxon>Aveninae</taxon>
        <taxon>Avena</taxon>
    </lineage>
</organism>
<proteinExistence type="predicted"/>